<evidence type="ECO:0000313" key="5">
    <source>
        <dbReference type="Proteomes" id="UP000321580"/>
    </source>
</evidence>
<dbReference type="Gene3D" id="3.20.20.80">
    <property type="entry name" value="Glycosidases"/>
    <property type="match status" value="1"/>
</dbReference>
<feature type="chain" id="PRO_5023037101" evidence="2">
    <location>
        <begin position="26"/>
        <end position="373"/>
    </location>
</feature>
<comment type="caution">
    <text evidence="4">The sequence shown here is derived from an EMBL/GenBank/DDBJ whole genome shotgun (WGS) entry which is preliminary data.</text>
</comment>
<feature type="domain" description="Glycosyl hydrolase-like 10" evidence="3">
    <location>
        <begin position="35"/>
        <end position="305"/>
    </location>
</feature>
<feature type="signal peptide" evidence="2">
    <location>
        <begin position="1"/>
        <end position="25"/>
    </location>
</feature>
<dbReference type="SUPFAM" id="SSF51445">
    <property type="entry name" value="(Trans)glycosidases"/>
    <property type="match status" value="1"/>
</dbReference>
<evidence type="ECO:0000256" key="2">
    <source>
        <dbReference type="SAM" id="SignalP"/>
    </source>
</evidence>
<keyword evidence="5" id="KW-1185">Reference proteome</keyword>
<dbReference type="RefSeq" id="WP_147168559.1">
    <property type="nucleotide sequence ID" value="NZ_VOOR01000038.1"/>
</dbReference>
<protein>
    <submittedName>
        <fullName evidence="4">Family 10 glycosylhydrolase</fullName>
    </submittedName>
</protein>
<name>A0A5C6RID1_9BACT</name>
<proteinExistence type="predicted"/>
<organism evidence="4 5">
    <name type="scientific">Phaeodactylibacter luteus</name>
    <dbReference type="NCBI Taxonomy" id="1564516"/>
    <lineage>
        <taxon>Bacteria</taxon>
        <taxon>Pseudomonadati</taxon>
        <taxon>Bacteroidota</taxon>
        <taxon>Saprospiria</taxon>
        <taxon>Saprospirales</taxon>
        <taxon>Haliscomenobacteraceae</taxon>
        <taxon>Phaeodactylibacter</taxon>
    </lineage>
</organism>
<dbReference type="OrthoDB" id="100605at2"/>
<dbReference type="Proteomes" id="UP000321580">
    <property type="component" value="Unassembled WGS sequence"/>
</dbReference>
<dbReference type="EMBL" id="VOOR01000038">
    <property type="protein sequence ID" value="TXB62051.1"/>
    <property type="molecule type" value="Genomic_DNA"/>
</dbReference>
<dbReference type="InterPro" id="IPR052177">
    <property type="entry name" value="Divisome_Glycosyl_Hydrolase"/>
</dbReference>
<evidence type="ECO:0000313" key="4">
    <source>
        <dbReference type="EMBL" id="TXB62051.1"/>
    </source>
</evidence>
<reference evidence="4 5" key="1">
    <citation type="submission" date="2019-08" db="EMBL/GenBank/DDBJ databases">
        <title>Genome of Phaeodactylibacter luteus.</title>
        <authorList>
            <person name="Bowman J.P."/>
        </authorList>
    </citation>
    <scope>NUCLEOTIDE SEQUENCE [LARGE SCALE GENOMIC DNA]</scope>
    <source>
        <strain evidence="4 5">KCTC 42180</strain>
    </source>
</reference>
<evidence type="ECO:0000259" key="3">
    <source>
        <dbReference type="Pfam" id="PF02638"/>
    </source>
</evidence>
<dbReference type="InterPro" id="IPR003790">
    <property type="entry name" value="GHL10"/>
</dbReference>
<gene>
    <name evidence="4" type="ORF">FRY97_15945</name>
</gene>
<sequence>MLNTRLHFLLLLPVLHLFIHSCAPAPETAPGPPPVRGFWLTNVDSDAMDSREGLQEVVRLCEKWGFNTIYTCTWNRGYTLYPSPLMDSLFGKPIDPRFAGRDPLQELIELARPKGIRVIAWLEFGFASSYEEPDGGHLLRARPKWAARDTAGAIVSKNGFQWMNAFDPEVQSFIRQLALEVARRYDIDGIQGDDRLPALPSTAGYDSLTVALYQAAHKGLSPPANPKDTAWVAWRAGLLNQFMGTLSDALQAESPGLVRSFSPSIYPWSKYEYLQDWPTWVRNGWADEIIPQVYRYDFPAYKKALLDITQEQLAPEGKALLAPGILLKVGEYVAPDTLLQQMVGLNRQEGIQGEVFFFYEGLRERPAFFEQLY</sequence>
<keyword evidence="1 2" id="KW-0732">Signal</keyword>
<evidence type="ECO:0000256" key="1">
    <source>
        <dbReference type="ARBA" id="ARBA00022729"/>
    </source>
</evidence>
<dbReference type="InterPro" id="IPR017853">
    <property type="entry name" value="GH"/>
</dbReference>
<accession>A0A5C6RID1</accession>
<dbReference type="GO" id="GO:0016787">
    <property type="term" value="F:hydrolase activity"/>
    <property type="evidence" value="ECO:0007669"/>
    <property type="project" value="UniProtKB-KW"/>
</dbReference>
<dbReference type="Pfam" id="PF02638">
    <property type="entry name" value="GHL10"/>
    <property type="match status" value="1"/>
</dbReference>
<dbReference type="AlphaFoldDB" id="A0A5C6RID1"/>
<keyword evidence="4" id="KW-0378">Hydrolase</keyword>
<dbReference type="PANTHER" id="PTHR43405:SF1">
    <property type="entry name" value="GLYCOSYL HYDROLASE DIGH"/>
    <property type="match status" value="1"/>
</dbReference>
<dbReference type="PANTHER" id="PTHR43405">
    <property type="entry name" value="GLYCOSYL HYDROLASE DIGH"/>
    <property type="match status" value="1"/>
</dbReference>